<keyword evidence="2" id="KW-1185">Reference proteome</keyword>
<evidence type="ECO:0000313" key="2">
    <source>
        <dbReference type="Proteomes" id="UP001055811"/>
    </source>
</evidence>
<proteinExistence type="predicted"/>
<name>A0ACB9DW05_CICIN</name>
<reference evidence="2" key="1">
    <citation type="journal article" date="2022" name="Mol. Ecol. Resour.">
        <title>The genomes of chicory, endive, great burdock and yacon provide insights into Asteraceae palaeo-polyploidization history and plant inulin production.</title>
        <authorList>
            <person name="Fan W."/>
            <person name="Wang S."/>
            <person name="Wang H."/>
            <person name="Wang A."/>
            <person name="Jiang F."/>
            <person name="Liu H."/>
            <person name="Zhao H."/>
            <person name="Xu D."/>
            <person name="Zhang Y."/>
        </authorList>
    </citation>
    <scope>NUCLEOTIDE SEQUENCE [LARGE SCALE GENOMIC DNA]</scope>
    <source>
        <strain evidence="2">cv. Punajuju</strain>
    </source>
</reference>
<protein>
    <submittedName>
        <fullName evidence="1">Uncharacterized protein</fullName>
    </submittedName>
</protein>
<reference evidence="1 2" key="2">
    <citation type="journal article" date="2022" name="Mol. Ecol. Resour.">
        <title>The genomes of chicory, endive, great burdock and yacon provide insights into Asteraceae paleo-polyploidization history and plant inulin production.</title>
        <authorList>
            <person name="Fan W."/>
            <person name="Wang S."/>
            <person name="Wang H."/>
            <person name="Wang A."/>
            <person name="Jiang F."/>
            <person name="Liu H."/>
            <person name="Zhao H."/>
            <person name="Xu D."/>
            <person name="Zhang Y."/>
        </authorList>
    </citation>
    <scope>NUCLEOTIDE SEQUENCE [LARGE SCALE GENOMIC DNA]</scope>
    <source>
        <strain evidence="2">cv. Punajuju</strain>
        <tissue evidence="1">Leaves</tissue>
    </source>
</reference>
<comment type="caution">
    <text evidence="1">The sequence shown here is derived from an EMBL/GenBank/DDBJ whole genome shotgun (WGS) entry which is preliminary data.</text>
</comment>
<accession>A0ACB9DW05</accession>
<dbReference type="Proteomes" id="UP001055811">
    <property type="component" value="Linkage Group LG04"/>
</dbReference>
<sequence>MCSVRRSETRNNLVWVPEYFFEVVYKKEYNFKKTRQDRTSKPIKYSYIRSLSSFVELPLSHSIFHLILINTRTLQQERGGERGLRFCSDLLSFFPKNQFNHRRI</sequence>
<evidence type="ECO:0000313" key="1">
    <source>
        <dbReference type="EMBL" id="KAI3750742.1"/>
    </source>
</evidence>
<organism evidence="1 2">
    <name type="scientific">Cichorium intybus</name>
    <name type="common">Chicory</name>
    <dbReference type="NCBI Taxonomy" id="13427"/>
    <lineage>
        <taxon>Eukaryota</taxon>
        <taxon>Viridiplantae</taxon>
        <taxon>Streptophyta</taxon>
        <taxon>Embryophyta</taxon>
        <taxon>Tracheophyta</taxon>
        <taxon>Spermatophyta</taxon>
        <taxon>Magnoliopsida</taxon>
        <taxon>eudicotyledons</taxon>
        <taxon>Gunneridae</taxon>
        <taxon>Pentapetalae</taxon>
        <taxon>asterids</taxon>
        <taxon>campanulids</taxon>
        <taxon>Asterales</taxon>
        <taxon>Asteraceae</taxon>
        <taxon>Cichorioideae</taxon>
        <taxon>Cichorieae</taxon>
        <taxon>Cichoriinae</taxon>
        <taxon>Cichorium</taxon>
    </lineage>
</organism>
<dbReference type="EMBL" id="CM042012">
    <property type="protein sequence ID" value="KAI3750742.1"/>
    <property type="molecule type" value="Genomic_DNA"/>
</dbReference>
<gene>
    <name evidence="1" type="ORF">L2E82_21531</name>
</gene>